<protein>
    <submittedName>
        <fullName evidence="1">Uncharacterized protein</fullName>
    </submittedName>
</protein>
<organism evidence="1 2">
    <name type="scientific">Hyalomma asiaticum</name>
    <name type="common">Tick</name>
    <dbReference type="NCBI Taxonomy" id="266040"/>
    <lineage>
        <taxon>Eukaryota</taxon>
        <taxon>Metazoa</taxon>
        <taxon>Ecdysozoa</taxon>
        <taxon>Arthropoda</taxon>
        <taxon>Chelicerata</taxon>
        <taxon>Arachnida</taxon>
        <taxon>Acari</taxon>
        <taxon>Parasitiformes</taxon>
        <taxon>Ixodida</taxon>
        <taxon>Ixodoidea</taxon>
        <taxon>Ixodidae</taxon>
        <taxon>Hyalomminae</taxon>
        <taxon>Hyalomma</taxon>
    </lineage>
</organism>
<accession>A0ACB7TI61</accession>
<comment type="caution">
    <text evidence="1">The sequence shown here is derived from an EMBL/GenBank/DDBJ whole genome shotgun (WGS) entry which is preliminary data.</text>
</comment>
<name>A0ACB7TI61_HYAAI</name>
<evidence type="ECO:0000313" key="2">
    <source>
        <dbReference type="Proteomes" id="UP000821845"/>
    </source>
</evidence>
<sequence length="91" mass="9677">MAPAFFLLGAPPPPPVLPPLLLVGLLPPRLRHRRLVWVHASAADRRSTGQTPAPAPLGAALVRGAGSAATSLRSADRLGIRQLLQVLERRQ</sequence>
<evidence type="ECO:0000313" key="1">
    <source>
        <dbReference type="EMBL" id="KAH6945709.1"/>
    </source>
</evidence>
<dbReference type="Proteomes" id="UP000821845">
    <property type="component" value="Chromosome 1"/>
</dbReference>
<dbReference type="EMBL" id="CM023481">
    <property type="protein sequence ID" value="KAH6945709.1"/>
    <property type="molecule type" value="Genomic_DNA"/>
</dbReference>
<reference evidence="1" key="1">
    <citation type="submission" date="2020-05" db="EMBL/GenBank/DDBJ databases">
        <title>Large-scale comparative analyses of tick genomes elucidate their genetic diversity and vector capacities.</title>
        <authorList>
            <person name="Jia N."/>
            <person name="Wang J."/>
            <person name="Shi W."/>
            <person name="Du L."/>
            <person name="Sun Y."/>
            <person name="Zhan W."/>
            <person name="Jiang J."/>
            <person name="Wang Q."/>
            <person name="Zhang B."/>
            <person name="Ji P."/>
            <person name="Sakyi L.B."/>
            <person name="Cui X."/>
            <person name="Yuan T."/>
            <person name="Jiang B."/>
            <person name="Yang W."/>
            <person name="Lam T.T.-Y."/>
            <person name="Chang Q."/>
            <person name="Ding S."/>
            <person name="Wang X."/>
            <person name="Zhu J."/>
            <person name="Ruan X."/>
            <person name="Zhao L."/>
            <person name="Wei J."/>
            <person name="Que T."/>
            <person name="Du C."/>
            <person name="Cheng J."/>
            <person name="Dai P."/>
            <person name="Han X."/>
            <person name="Huang E."/>
            <person name="Gao Y."/>
            <person name="Liu J."/>
            <person name="Shao H."/>
            <person name="Ye R."/>
            <person name="Li L."/>
            <person name="Wei W."/>
            <person name="Wang X."/>
            <person name="Wang C."/>
            <person name="Yang T."/>
            <person name="Huo Q."/>
            <person name="Li W."/>
            <person name="Guo W."/>
            <person name="Chen H."/>
            <person name="Zhou L."/>
            <person name="Ni X."/>
            <person name="Tian J."/>
            <person name="Zhou Y."/>
            <person name="Sheng Y."/>
            <person name="Liu T."/>
            <person name="Pan Y."/>
            <person name="Xia L."/>
            <person name="Li J."/>
            <person name="Zhao F."/>
            <person name="Cao W."/>
        </authorList>
    </citation>
    <scope>NUCLEOTIDE SEQUENCE</scope>
    <source>
        <strain evidence="1">Hyas-2018</strain>
    </source>
</reference>
<keyword evidence="2" id="KW-1185">Reference proteome</keyword>
<gene>
    <name evidence="1" type="ORF">HPB50_009688</name>
</gene>
<proteinExistence type="predicted"/>